<keyword evidence="2" id="KW-1185">Reference proteome</keyword>
<protein>
    <submittedName>
        <fullName evidence="1">Uncharacterized protein</fullName>
    </submittedName>
</protein>
<sequence>MPARDPQKALSQQFTLGGAPQAKRSTTSTLVVSGSTRVCDGWFFSDFLGFSKAYEASGGDNTFYCCLDLKKHFEWLKSKGKANNDIKFGKYGPDGHYTHIYERSQFEQCPPFWKQIAPSRLFHEVEFWIGKAKRTRECGDIVTFFFLCHGSERGELELGNRLVSSDTLCQKLRGFKKGVQVNLVINACHSGHICDTMEKTDQELNDRYAAAACDSEHEAYSMTRSSTTMKNIFFRYRNITPNQPIISPQFMNSGLNTTETKLQDLMLGDNRKDDSADSRPLIPPNRDWKGAARVVRNNWSRALTASNHDVPATARAVAEREGALCDLNMGFSPRYVHL</sequence>
<gene>
    <name evidence="1" type="ORF">N7493_001454</name>
</gene>
<proteinExistence type="predicted"/>
<evidence type="ECO:0000313" key="2">
    <source>
        <dbReference type="Proteomes" id="UP001215712"/>
    </source>
</evidence>
<reference evidence="1" key="1">
    <citation type="journal article" date="2023" name="IMA Fungus">
        <title>Comparative genomic study of the Penicillium genus elucidates a diverse pangenome and 15 lateral gene transfer events.</title>
        <authorList>
            <person name="Petersen C."/>
            <person name="Sorensen T."/>
            <person name="Nielsen M.R."/>
            <person name="Sondergaard T.E."/>
            <person name="Sorensen J.L."/>
            <person name="Fitzpatrick D.A."/>
            <person name="Frisvad J.C."/>
            <person name="Nielsen K.L."/>
        </authorList>
    </citation>
    <scope>NUCLEOTIDE SEQUENCE</scope>
    <source>
        <strain evidence="1">IBT 17514</strain>
    </source>
</reference>
<evidence type="ECO:0000313" key="1">
    <source>
        <dbReference type="EMBL" id="KAJ5738299.1"/>
    </source>
</evidence>
<organism evidence="1 2">
    <name type="scientific">Penicillium malachiteum</name>
    <dbReference type="NCBI Taxonomy" id="1324776"/>
    <lineage>
        <taxon>Eukaryota</taxon>
        <taxon>Fungi</taxon>
        <taxon>Dikarya</taxon>
        <taxon>Ascomycota</taxon>
        <taxon>Pezizomycotina</taxon>
        <taxon>Eurotiomycetes</taxon>
        <taxon>Eurotiomycetidae</taxon>
        <taxon>Eurotiales</taxon>
        <taxon>Aspergillaceae</taxon>
        <taxon>Penicillium</taxon>
    </lineage>
</organism>
<name>A0AAD6HU75_9EURO</name>
<comment type="caution">
    <text evidence="1">The sequence shown here is derived from an EMBL/GenBank/DDBJ whole genome shotgun (WGS) entry which is preliminary data.</text>
</comment>
<dbReference type="EMBL" id="JAQJAN010000002">
    <property type="protein sequence ID" value="KAJ5738299.1"/>
    <property type="molecule type" value="Genomic_DNA"/>
</dbReference>
<accession>A0AAD6HU75</accession>
<dbReference type="AlphaFoldDB" id="A0AAD6HU75"/>
<dbReference type="Proteomes" id="UP001215712">
    <property type="component" value="Unassembled WGS sequence"/>
</dbReference>
<reference evidence="1" key="2">
    <citation type="submission" date="2023-01" db="EMBL/GenBank/DDBJ databases">
        <authorList>
            <person name="Petersen C."/>
        </authorList>
    </citation>
    <scope>NUCLEOTIDE SEQUENCE</scope>
    <source>
        <strain evidence="1">IBT 17514</strain>
    </source>
</reference>